<name>A0ABQ1MYY2_9BACT</name>
<feature type="transmembrane region" description="Helical" evidence="6">
    <location>
        <begin position="184"/>
        <end position="204"/>
    </location>
</feature>
<comment type="subcellular location">
    <subcellularLocation>
        <location evidence="1">Cell membrane</location>
        <topology evidence="1">Multi-pass membrane protein</topology>
    </subcellularLocation>
</comment>
<comment type="caution">
    <text evidence="7">The sequence shown here is derived from an EMBL/GenBank/DDBJ whole genome shotgun (WGS) entry which is preliminary data.</text>
</comment>
<keyword evidence="3 6" id="KW-0812">Transmembrane</keyword>
<reference evidence="8" key="1">
    <citation type="journal article" date="2019" name="Int. J. Syst. Evol. Microbiol.">
        <title>The Global Catalogue of Microorganisms (GCM) 10K type strain sequencing project: providing services to taxonomists for standard genome sequencing and annotation.</title>
        <authorList>
            <consortium name="The Broad Institute Genomics Platform"/>
            <consortium name="The Broad Institute Genome Sequencing Center for Infectious Disease"/>
            <person name="Wu L."/>
            <person name="Ma J."/>
        </authorList>
    </citation>
    <scope>NUCLEOTIDE SEQUENCE [LARGE SCALE GENOMIC DNA]</scope>
    <source>
        <strain evidence="8">CGMCC 1.10832</strain>
    </source>
</reference>
<feature type="transmembrane region" description="Helical" evidence="6">
    <location>
        <begin position="267"/>
        <end position="287"/>
    </location>
</feature>
<feature type="transmembrane region" description="Helical" evidence="6">
    <location>
        <begin position="78"/>
        <end position="101"/>
    </location>
</feature>
<keyword evidence="5 6" id="KW-0472">Membrane</keyword>
<sequence length="491" mass="55718">MNPLKKLASEAGLYGLPSILGRLLNYLLVPLHTAVFFADQFGEINKIYAYVAFLNITYTFGMETAYFRFTARDKSASYYNITFTAVLLISSVFSIFIFFFASEIVELSAIDVKPYIVQYLAAILFIDAIVAIPLAKLRLASKAKKFAMTRMSSIVLNILLNCIFFWLLPLLARHGIVDWATGKPMNISFVFLANLIANFSMVLILYKELLQAKLMWNWEKLKPILLYASPIFLMGIAGIAVEQLDKIIFEGLLPQGFYSDKTAKEALGIYSAAFKLSVFMALAIQAFRYAGEPFFFSRAEDKDAPELFAKILYYFVSLSLIIWVGVSLNAELIGEIFLSSPEFRQALFLVPILLLGKLFFGMYVNMSIWFKITDKTYYGIYISLVGAAVTIVGNILLVPVLGYTGSALAALMSYVVMLLYCYFSGKKYYNIPYPMLKIIRNILLTGALIVAYYWFKPENDWLKYITGAFLSLIYIGIVVFYERRRIFSDKL</sequence>
<dbReference type="Pfam" id="PF13440">
    <property type="entry name" value="Polysacc_synt_3"/>
    <property type="match status" value="1"/>
</dbReference>
<evidence type="ECO:0000256" key="2">
    <source>
        <dbReference type="ARBA" id="ARBA00022475"/>
    </source>
</evidence>
<feature type="transmembrane region" description="Helical" evidence="6">
    <location>
        <begin position="47"/>
        <end position="66"/>
    </location>
</feature>
<dbReference type="PANTHER" id="PTHR30250">
    <property type="entry name" value="PST FAMILY PREDICTED COLANIC ACID TRANSPORTER"/>
    <property type="match status" value="1"/>
</dbReference>
<organism evidence="7 8">
    <name type="scientific">Marivirga lumbricoides</name>
    <dbReference type="NCBI Taxonomy" id="1046115"/>
    <lineage>
        <taxon>Bacteria</taxon>
        <taxon>Pseudomonadati</taxon>
        <taxon>Bacteroidota</taxon>
        <taxon>Cytophagia</taxon>
        <taxon>Cytophagales</taxon>
        <taxon>Marivirgaceae</taxon>
        <taxon>Marivirga</taxon>
    </lineage>
</organism>
<gene>
    <name evidence="7" type="ORF">GCM10011506_39240</name>
</gene>
<feature type="transmembrane region" description="Helical" evidence="6">
    <location>
        <begin position="224"/>
        <end position="241"/>
    </location>
</feature>
<dbReference type="RefSeq" id="WP_188466845.1">
    <property type="nucleotide sequence ID" value="NZ_BAABHU010000014.1"/>
</dbReference>
<feature type="transmembrane region" description="Helical" evidence="6">
    <location>
        <begin position="307"/>
        <end position="326"/>
    </location>
</feature>
<evidence type="ECO:0000256" key="6">
    <source>
        <dbReference type="SAM" id="Phobius"/>
    </source>
</evidence>
<keyword evidence="2" id="KW-1003">Cell membrane</keyword>
<feature type="transmembrane region" description="Helical" evidence="6">
    <location>
        <begin position="346"/>
        <end position="366"/>
    </location>
</feature>
<keyword evidence="4 6" id="KW-1133">Transmembrane helix</keyword>
<dbReference type="InterPro" id="IPR050833">
    <property type="entry name" value="Poly_Biosynth_Transport"/>
</dbReference>
<evidence type="ECO:0000313" key="8">
    <source>
        <dbReference type="Proteomes" id="UP000636010"/>
    </source>
</evidence>
<keyword evidence="8" id="KW-1185">Reference proteome</keyword>
<feature type="transmembrane region" description="Helical" evidence="6">
    <location>
        <begin position="378"/>
        <end position="397"/>
    </location>
</feature>
<feature type="transmembrane region" description="Helical" evidence="6">
    <location>
        <begin position="154"/>
        <end position="172"/>
    </location>
</feature>
<feature type="transmembrane region" description="Helical" evidence="6">
    <location>
        <begin position="12"/>
        <end position="35"/>
    </location>
</feature>
<evidence type="ECO:0000256" key="3">
    <source>
        <dbReference type="ARBA" id="ARBA00022692"/>
    </source>
</evidence>
<feature type="transmembrane region" description="Helical" evidence="6">
    <location>
        <begin position="461"/>
        <end position="481"/>
    </location>
</feature>
<evidence type="ECO:0000256" key="5">
    <source>
        <dbReference type="ARBA" id="ARBA00023136"/>
    </source>
</evidence>
<proteinExistence type="predicted"/>
<dbReference type="EMBL" id="BMEC01000014">
    <property type="protein sequence ID" value="GGC49756.1"/>
    <property type="molecule type" value="Genomic_DNA"/>
</dbReference>
<evidence type="ECO:0000313" key="7">
    <source>
        <dbReference type="EMBL" id="GGC49756.1"/>
    </source>
</evidence>
<feature type="transmembrane region" description="Helical" evidence="6">
    <location>
        <begin position="116"/>
        <end position="134"/>
    </location>
</feature>
<dbReference type="Proteomes" id="UP000636010">
    <property type="component" value="Unassembled WGS sequence"/>
</dbReference>
<protein>
    <submittedName>
        <fullName evidence="7">Polysaccharide biosynthesis protein</fullName>
    </submittedName>
</protein>
<dbReference type="PANTHER" id="PTHR30250:SF11">
    <property type="entry name" value="O-ANTIGEN TRANSPORTER-RELATED"/>
    <property type="match status" value="1"/>
</dbReference>
<evidence type="ECO:0000256" key="1">
    <source>
        <dbReference type="ARBA" id="ARBA00004651"/>
    </source>
</evidence>
<feature type="transmembrane region" description="Helical" evidence="6">
    <location>
        <begin position="435"/>
        <end position="455"/>
    </location>
</feature>
<feature type="transmembrane region" description="Helical" evidence="6">
    <location>
        <begin position="403"/>
        <end position="423"/>
    </location>
</feature>
<accession>A0ABQ1MYY2</accession>
<evidence type="ECO:0000256" key="4">
    <source>
        <dbReference type="ARBA" id="ARBA00022989"/>
    </source>
</evidence>